<dbReference type="AlphaFoldDB" id="A0A3N0F506"/>
<evidence type="ECO:0000256" key="1">
    <source>
        <dbReference type="ARBA" id="ARBA00023002"/>
    </source>
</evidence>
<accession>A0A3N0F506</accession>
<dbReference type="GO" id="GO:0010181">
    <property type="term" value="F:FMN binding"/>
    <property type="evidence" value="ECO:0007669"/>
    <property type="project" value="TreeGrafter"/>
</dbReference>
<dbReference type="RefSeq" id="WP_123214122.1">
    <property type="nucleotide sequence ID" value="NZ_RJTM01000002.1"/>
</dbReference>
<dbReference type="PANTHER" id="PTHR47307:SF1">
    <property type="entry name" value="GLUTATHIONE-REGULATED POTASSIUM-EFFLUX SYSTEM ANCILLARY PROTEIN KEFG"/>
    <property type="match status" value="1"/>
</dbReference>
<keyword evidence="4" id="KW-1185">Reference proteome</keyword>
<name>A0A3N0F506_SINP1</name>
<gene>
    <name evidence="3" type="ORF">ED312_01020</name>
</gene>
<dbReference type="Proteomes" id="UP000267469">
    <property type="component" value="Unassembled WGS sequence"/>
</dbReference>
<dbReference type="OrthoDB" id="652200at2"/>
<dbReference type="SUPFAM" id="SSF52218">
    <property type="entry name" value="Flavoproteins"/>
    <property type="match status" value="1"/>
</dbReference>
<dbReference type="EMBL" id="RJTM01000002">
    <property type="protein sequence ID" value="RNL95210.1"/>
    <property type="molecule type" value="Genomic_DNA"/>
</dbReference>
<sequence>MKKLVIVIHPDPEHSAVNKRWVNELEKYPEVYTIHDLYARYPDGKIDVESEQQLLERFDAIVFQFPFYWFSAPPLFKQWQDEVLTHGWAYGKGSPYKLAGKKVALAISAGINEEDYKPSGRYKYTLAQLTAPFEITFGYIRATYRPLFAFYGTEHNGTQERIEESTLEYMDFLRNL</sequence>
<dbReference type="InterPro" id="IPR046980">
    <property type="entry name" value="KefG/KefF"/>
</dbReference>
<dbReference type="InterPro" id="IPR003680">
    <property type="entry name" value="Flavodoxin_fold"/>
</dbReference>
<evidence type="ECO:0000313" key="3">
    <source>
        <dbReference type="EMBL" id="RNL95210.1"/>
    </source>
</evidence>
<keyword evidence="1" id="KW-0560">Oxidoreductase</keyword>
<organism evidence="3 4">
    <name type="scientific">Sinomicrobium pectinilyticum</name>
    <dbReference type="NCBI Taxonomy" id="1084421"/>
    <lineage>
        <taxon>Bacteria</taxon>
        <taxon>Pseudomonadati</taxon>
        <taxon>Bacteroidota</taxon>
        <taxon>Flavobacteriia</taxon>
        <taxon>Flavobacteriales</taxon>
        <taxon>Flavobacteriaceae</taxon>
        <taxon>Sinomicrobium</taxon>
    </lineage>
</organism>
<evidence type="ECO:0000259" key="2">
    <source>
        <dbReference type="Pfam" id="PF02525"/>
    </source>
</evidence>
<protein>
    <submittedName>
        <fullName evidence="3">Flavodoxin family protein</fullName>
    </submittedName>
</protein>
<dbReference type="InterPro" id="IPR029039">
    <property type="entry name" value="Flavoprotein-like_sf"/>
</dbReference>
<proteinExistence type="predicted"/>
<feature type="domain" description="Flavodoxin-like fold" evidence="2">
    <location>
        <begin position="1"/>
        <end position="170"/>
    </location>
</feature>
<reference evidence="3 4" key="1">
    <citation type="submission" date="2018-10" db="EMBL/GenBank/DDBJ databases">
        <title>Sinomicrobium pectinilyticum sp. nov., a pectinase-producing bacterium isolated from alkaline and saline soil, and emended description of the genus Sinomicrobium.</title>
        <authorList>
            <person name="Cheng B."/>
            <person name="Li C."/>
            <person name="Lai Q."/>
            <person name="Du M."/>
            <person name="Shao Z."/>
            <person name="Xu P."/>
            <person name="Yang C."/>
        </authorList>
    </citation>
    <scope>NUCLEOTIDE SEQUENCE [LARGE SCALE GENOMIC DNA]</scope>
    <source>
        <strain evidence="3 4">5DNS001</strain>
    </source>
</reference>
<dbReference type="GO" id="GO:0009055">
    <property type="term" value="F:electron transfer activity"/>
    <property type="evidence" value="ECO:0007669"/>
    <property type="project" value="TreeGrafter"/>
</dbReference>
<dbReference type="Pfam" id="PF02525">
    <property type="entry name" value="Flavodoxin_2"/>
    <property type="match status" value="1"/>
</dbReference>
<dbReference type="Gene3D" id="3.40.50.360">
    <property type="match status" value="1"/>
</dbReference>
<dbReference type="GO" id="GO:0003955">
    <property type="term" value="F:NAD(P)H dehydrogenase (quinone) activity"/>
    <property type="evidence" value="ECO:0007669"/>
    <property type="project" value="TreeGrafter"/>
</dbReference>
<comment type="caution">
    <text evidence="3">The sequence shown here is derived from an EMBL/GenBank/DDBJ whole genome shotgun (WGS) entry which is preliminary data.</text>
</comment>
<dbReference type="PANTHER" id="PTHR47307">
    <property type="entry name" value="GLUTATHIONE-REGULATED POTASSIUM-EFFLUX SYSTEM ANCILLARY PROTEIN KEFG"/>
    <property type="match status" value="1"/>
</dbReference>
<evidence type="ECO:0000313" key="4">
    <source>
        <dbReference type="Proteomes" id="UP000267469"/>
    </source>
</evidence>